<keyword evidence="2" id="KW-1133">Transmembrane helix</keyword>
<feature type="transmembrane region" description="Helical" evidence="2">
    <location>
        <begin position="72"/>
        <end position="91"/>
    </location>
</feature>
<gene>
    <name evidence="3" type="ORF">HA237_02095</name>
</gene>
<evidence type="ECO:0000256" key="1">
    <source>
        <dbReference type="SAM" id="MobiDB-lite"/>
    </source>
</evidence>
<feature type="transmembrane region" description="Helical" evidence="2">
    <location>
        <begin position="46"/>
        <end position="66"/>
    </location>
</feature>
<proteinExistence type="predicted"/>
<name>A0A7J4IRK5_9ARCH</name>
<dbReference type="EMBL" id="DUFG01000013">
    <property type="protein sequence ID" value="HIH08141.1"/>
    <property type="molecule type" value="Genomic_DNA"/>
</dbReference>
<evidence type="ECO:0000313" key="4">
    <source>
        <dbReference type="Proteomes" id="UP000577419"/>
    </source>
</evidence>
<evidence type="ECO:0000313" key="3">
    <source>
        <dbReference type="EMBL" id="HIH08141.1"/>
    </source>
</evidence>
<keyword evidence="2" id="KW-0472">Membrane</keyword>
<accession>A0A7J4IRK5</accession>
<feature type="transmembrane region" description="Helical" evidence="2">
    <location>
        <begin position="96"/>
        <end position="111"/>
    </location>
</feature>
<sequence length="112" mass="12329">MAEEESGEEEEEVEEETEAPKKTKSGKACRSDPLFERIGDYVTGKIATFVAFLFFLITIGAVYAVVITQTPLVGFTPLLIIAPAIVGLIAYYNRDLALLLFAMLVLLIILFP</sequence>
<dbReference type="Proteomes" id="UP000577419">
    <property type="component" value="Unassembled WGS sequence"/>
</dbReference>
<feature type="compositionally biased region" description="Acidic residues" evidence="1">
    <location>
        <begin position="1"/>
        <end position="17"/>
    </location>
</feature>
<comment type="caution">
    <text evidence="3">The sequence shown here is derived from an EMBL/GenBank/DDBJ whole genome shotgun (WGS) entry which is preliminary data.</text>
</comment>
<keyword evidence="2" id="KW-0812">Transmembrane</keyword>
<reference evidence="4" key="1">
    <citation type="journal article" date="2020" name="bioRxiv">
        <title>A rank-normalized archaeal taxonomy based on genome phylogeny resolves widespread incomplete and uneven classifications.</title>
        <authorList>
            <person name="Rinke C."/>
            <person name="Chuvochina M."/>
            <person name="Mussig A.J."/>
            <person name="Chaumeil P.-A."/>
            <person name="Waite D.W."/>
            <person name="Whitman W.B."/>
            <person name="Parks D.H."/>
            <person name="Hugenholtz P."/>
        </authorList>
    </citation>
    <scope>NUCLEOTIDE SEQUENCE [LARGE SCALE GENOMIC DNA]</scope>
</reference>
<protein>
    <submittedName>
        <fullName evidence="3">Uncharacterized protein</fullName>
    </submittedName>
</protein>
<dbReference type="AlphaFoldDB" id="A0A7J4IRK5"/>
<evidence type="ECO:0000256" key="2">
    <source>
        <dbReference type="SAM" id="Phobius"/>
    </source>
</evidence>
<feature type="region of interest" description="Disordered" evidence="1">
    <location>
        <begin position="1"/>
        <end position="29"/>
    </location>
</feature>
<organism evidence="3 4">
    <name type="scientific">Candidatus Iainarchaeum sp</name>
    <dbReference type="NCBI Taxonomy" id="3101447"/>
    <lineage>
        <taxon>Archaea</taxon>
        <taxon>Candidatus Iainarchaeota</taxon>
        <taxon>Candidatus Iainarchaeia</taxon>
        <taxon>Candidatus Iainarchaeales</taxon>
        <taxon>Candidatus Iainarchaeaceae</taxon>
        <taxon>Candidatus Iainarchaeum</taxon>
    </lineage>
</organism>